<reference evidence="1 2" key="1">
    <citation type="journal article" date="2023" name="Commun. Biol.">
        <title>Genome analysis of Parmales, the sister group of diatoms, reveals the evolutionary specialization of diatoms from phago-mixotrophs to photoautotrophs.</title>
        <authorList>
            <person name="Ban H."/>
            <person name="Sato S."/>
            <person name="Yoshikawa S."/>
            <person name="Yamada K."/>
            <person name="Nakamura Y."/>
            <person name="Ichinomiya M."/>
            <person name="Sato N."/>
            <person name="Blanc-Mathieu R."/>
            <person name="Endo H."/>
            <person name="Kuwata A."/>
            <person name="Ogata H."/>
        </authorList>
    </citation>
    <scope>NUCLEOTIDE SEQUENCE [LARGE SCALE GENOMIC DNA]</scope>
</reference>
<keyword evidence="2" id="KW-1185">Reference proteome</keyword>
<dbReference type="Proteomes" id="UP001165060">
    <property type="component" value="Unassembled WGS sequence"/>
</dbReference>
<sequence>MPLLALPDDCLGVVASFLPACDIVLCFQPACKVLRAAVREDLVDEKLVGERPVIRKLLQRGHAAVRRAYSDLRREEGRIPSASSLRDGSVNLLPEEPRELDEFNFLFAVHDLEAGGAARAGRGAPTTLDFVEVGSYFSPFATLSRGELVLPLNNDFEEGVLWGCVAFHVVVMDMVSGRVEKLMDAPSVAWEDDEMVSFDWATIQGQDGVRDDGSFPLLSPTLLWAGPDEGDKEGGAELAMRGGDAPTLYLGCMFCSDDADPIEGRNKDVMGAIAGLFM</sequence>
<evidence type="ECO:0000313" key="1">
    <source>
        <dbReference type="EMBL" id="GMI40765.1"/>
    </source>
</evidence>
<proteinExistence type="predicted"/>
<dbReference type="SUPFAM" id="SSF81383">
    <property type="entry name" value="F-box domain"/>
    <property type="match status" value="1"/>
</dbReference>
<evidence type="ECO:0000313" key="2">
    <source>
        <dbReference type="Proteomes" id="UP001165060"/>
    </source>
</evidence>
<comment type="caution">
    <text evidence="1">The sequence shown here is derived from an EMBL/GenBank/DDBJ whole genome shotgun (WGS) entry which is preliminary data.</text>
</comment>
<dbReference type="InterPro" id="IPR036047">
    <property type="entry name" value="F-box-like_dom_sf"/>
</dbReference>
<name>A0ABQ6N5W0_9STRA</name>
<dbReference type="EMBL" id="BRYB01002178">
    <property type="protein sequence ID" value="GMI40765.1"/>
    <property type="molecule type" value="Genomic_DNA"/>
</dbReference>
<organism evidence="1 2">
    <name type="scientific">Tetraparma gracilis</name>
    <dbReference type="NCBI Taxonomy" id="2962635"/>
    <lineage>
        <taxon>Eukaryota</taxon>
        <taxon>Sar</taxon>
        <taxon>Stramenopiles</taxon>
        <taxon>Ochrophyta</taxon>
        <taxon>Bolidophyceae</taxon>
        <taxon>Parmales</taxon>
        <taxon>Triparmaceae</taxon>
        <taxon>Tetraparma</taxon>
    </lineage>
</organism>
<evidence type="ECO:0008006" key="3">
    <source>
        <dbReference type="Google" id="ProtNLM"/>
    </source>
</evidence>
<accession>A0ABQ6N5W0</accession>
<gene>
    <name evidence="1" type="ORF">TeGR_g8835</name>
</gene>
<protein>
    <recommendedName>
        <fullName evidence="3">F-box domain-containing protein</fullName>
    </recommendedName>
</protein>